<name>A0A4R0HJ95_9ACTN</name>
<dbReference type="OrthoDB" id="4803335at2"/>
<evidence type="ECO:0000313" key="1">
    <source>
        <dbReference type="EMBL" id="TCC10238.1"/>
    </source>
</evidence>
<dbReference type="AlphaFoldDB" id="A0A4R0HJ95"/>
<dbReference type="RefSeq" id="WP_131334655.1">
    <property type="nucleotide sequence ID" value="NZ_SJJZ01000001.1"/>
</dbReference>
<sequence>MILAESIFRGTTAADLAARTRWDSLRAAVDQRAVFPRSGTLRLHPSHLELNGWDQGRDITIHPAELVSVRNDFTDLYGRFLGGGSKTLGAPLILELRSGTVLYLLVNHRWFTERTDNAQWAGRLTQWLATNQSNRPTPETGR</sequence>
<dbReference type="EMBL" id="SJJZ01000001">
    <property type="protein sequence ID" value="TCC10238.1"/>
    <property type="molecule type" value="Genomic_DNA"/>
</dbReference>
<reference evidence="1 2" key="1">
    <citation type="submission" date="2019-02" db="EMBL/GenBank/DDBJ databases">
        <title>Kribbella capetownensis sp. nov. and Kribbella speibonae sp. nov., isolated from soil.</title>
        <authorList>
            <person name="Curtis S.M."/>
            <person name="Norton I."/>
            <person name="Everest G.J."/>
            <person name="Meyers P.R."/>
        </authorList>
    </citation>
    <scope>NUCLEOTIDE SEQUENCE [LARGE SCALE GENOMIC DNA]</scope>
    <source>
        <strain evidence="1 2">KCTC 29219</strain>
    </source>
</reference>
<dbReference type="Proteomes" id="UP000292346">
    <property type="component" value="Unassembled WGS sequence"/>
</dbReference>
<accession>A0A4R0HJ95</accession>
<proteinExistence type="predicted"/>
<comment type="caution">
    <text evidence="1">The sequence shown here is derived from an EMBL/GenBank/DDBJ whole genome shotgun (WGS) entry which is preliminary data.</text>
</comment>
<protein>
    <submittedName>
        <fullName evidence="1">Uncharacterized protein</fullName>
    </submittedName>
</protein>
<evidence type="ECO:0000313" key="2">
    <source>
        <dbReference type="Proteomes" id="UP000292346"/>
    </source>
</evidence>
<organism evidence="1 2">
    <name type="scientific">Kribbella soli</name>
    <dbReference type="NCBI Taxonomy" id="1124743"/>
    <lineage>
        <taxon>Bacteria</taxon>
        <taxon>Bacillati</taxon>
        <taxon>Actinomycetota</taxon>
        <taxon>Actinomycetes</taxon>
        <taxon>Propionibacteriales</taxon>
        <taxon>Kribbellaceae</taxon>
        <taxon>Kribbella</taxon>
    </lineage>
</organism>
<gene>
    <name evidence="1" type="ORF">E0H45_02610</name>
</gene>
<keyword evidence="2" id="KW-1185">Reference proteome</keyword>